<dbReference type="PROSITE" id="PS00379">
    <property type="entry name" value="CDP_ALCOHOL_P_TRANSF"/>
    <property type="match status" value="1"/>
</dbReference>
<dbReference type="Proteomes" id="UP000595895">
    <property type="component" value="Chromosome"/>
</dbReference>
<dbReference type="AlphaFoldDB" id="A0A7T7M9L4"/>
<dbReference type="InterPro" id="IPR043130">
    <property type="entry name" value="CDP-OH_PTrfase_TM_dom"/>
</dbReference>
<evidence type="ECO:0000256" key="2">
    <source>
        <dbReference type="RuleBase" id="RU003750"/>
    </source>
</evidence>
<keyword evidence="3" id="KW-0472">Membrane</keyword>
<dbReference type="EMBL" id="CP066802">
    <property type="protein sequence ID" value="QQM67387.1"/>
    <property type="molecule type" value="Genomic_DNA"/>
</dbReference>
<dbReference type="Pfam" id="PF01066">
    <property type="entry name" value="CDP-OH_P_transf"/>
    <property type="match status" value="1"/>
</dbReference>
<protein>
    <submittedName>
        <fullName evidence="4">CDP-alcohol phosphatidyltransferase family protein</fullName>
    </submittedName>
</protein>
<organism evidence="4 5">
    <name type="scientific">Actinomyces weissii</name>
    <dbReference type="NCBI Taxonomy" id="675090"/>
    <lineage>
        <taxon>Bacteria</taxon>
        <taxon>Bacillati</taxon>
        <taxon>Actinomycetota</taxon>
        <taxon>Actinomycetes</taxon>
        <taxon>Actinomycetales</taxon>
        <taxon>Actinomycetaceae</taxon>
        <taxon>Actinomyces</taxon>
    </lineage>
</organism>
<accession>A0A7T7M9L4</accession>
<evidence type="ECO:0000313" key="4">
    <source>
        <dbReference type="EMBL" id="QQM67387.1"/>
    </source>
</evidence>
<dbReference type="Gene3D" id="1.20.120.1760">
    <property type="match status" value="1"/>
</dbReference>
<keyword evidence="3" id="KW-0812">Transmembrane</keyword>
<dbReference type="RefSeq" id="WP_200275927.1">
    <property type="nucleotide sequence ID" value="NZ_CP066802.1"/>
</dbReference>
<reference evidence="4 5" key="1">
    <citation type="submission" date="2020-12" db="EMBL/GenBank/DDBJ databases">
        <authorList>
            <person name="Zhou J."/>
        </authorList>
    </citation>
    <scope>NUCLEOTIDE SEQUENCE [LARGE SCALE GENOMIC DNA]</scope>
    <source>
        <strain evidence="4 5">CCUG 61299</strain>
    </source>
</reference>
<evidence type="ECO:0000313" key="5">
    <source>
        <dbReference type="Proteomes" id="UP000595895"/>
    </source>
</evidence>
<feature type="transmembrane region" description="Helical" evidence="3">
    <location>
        <begin position="144"/>
        <end position="169"/>
    </location>
</feature>
<dbReference type="InterPro" id="IPR000462">
    <property type="entry name" value="CDP-OH_P_trans"/>
</dbReference>
<dbReference type="GO" id="GO:0016780">
    <property type="term" value="F:phosphotransferase activity, for other substituted phosphate groups"/>
    <property type="evidence" value="ECO:0007669"/>
    <property type="project" value="InterPro"/>
</dbReference>
<evidence type="ECO:0000256" key="3">
    <source>
        <dbReference type="SAM" id="Phobius"/>
    </source>
</evidence>
<sequence>MAKALADRSQPWSQVHKALRGAQKSNRNAPAYSRWLNRPLGGLLAASAFKLGLTPNQVTGISAVFTFGGLTLLATTSPTWLHGLVVAVLLALGYALDSADGQLARLRGGGSPAGEWLDHVIDATKQASLHLVVAILWFRHLQGWPVWTVLVPLGFSVVACVWFFTMILTDQLERAAGTKHSGAVAQQPRSSLLNSVIATGLDYGFQVVTMLLLGWWTGWRWLYVGLAVFNLLMLLAQLVRWYRRVNALPRP</sequence>
<gene>
    <name evidence="4" type="ORF">JG540_00265</name>
</gene>
<dbReference type="GO" id="GO:0016020">
    <property type="term" value="C:membrane"/>
    <property type="evidence" value="ECO:0007669"/>
    <property type="project" value="InterPro"/>
</dbReference>
<feature type="transmembrane region" description="Helical" evidence="3">
    <location>
        <begin position="190"/>
        <end position="215"/>
    </location>
</feature>
<proteinExistence type="inferred from homology"/>
<dbReference type="InterPro" id="IPR048254">
    <property type="entry name" value="CDP_ALCOHOL_P_TRANSF_CS"/>
</dbReference>
<dbReference type="GO" id="GO:0008654">
    <property type="term" value="P:phospholipid biosynthetic process"/>
    <property type="evidence" value="ECO:0007669"/>
    <property type="project" value="InterPro"/>
</dbReference>
<keyword evidence="1 2" id="KW-0808">Transferase</keyword>
<keyword evidence="3" id="KW-1133">Transmembrane helix</keyword>
<feature type="transmembrane region" description="Helical" evidence="3">
    <location>
        <begin position="221"/>
        <end position="242"/>
    </location>
</feature>
<dbReference type="KEGG" id="awe:JG540_00265"/>
<comment type="similarity">
    <text evidence="2">Belongs to the CDP-alcohol phosphatidyltransferase class-I family.</text>
</comment>
<keyword evidence="5" id="KW-1185">Reference proteome</keyword>
<evidence type="ECO:0000256" key="1">
    <source>
        <dbReference type="ARBA" id="ARBA00022679"/>
    </source>
</evidence>
<name>A0A7T7M9L4_9ACTO</name>